<dbReference type="Proteomes" id="UP001597419">
    <property type="component" value="Unassembled WGS sequence"/>
</dbReference>
<feature type="transmembrane region" description="Helical" evidence="6">
    <location>
        <begin position="416"/>
        <end position="435"/>
    </location>
</feature>
<feature type="transmembrane region" description="Helical" evidence="6">
    <location>
        <begin position="23"/>
        <end position="47"/>
    </location>
</feature>
<dbReference type="InterPro" id="IPR005829">
    <property type="entry name" value="Sugar_transporter_CS"/>
</dbReference>
<keyword evidence="3 6" id="KW-0812">Transmembrane</keyword>
<dbReference type="InterPro" id="IPR005828">
    <property type="entry name" value="MFS_sugar_transport-like"/>
</dbReference>
<dbReference type="CDD" id="cd17316">
    <property type="entry name" value="MFS_SV2_like"/>
    <property type="match status" value="1"/>
</dbReference>
<reference evidence="9" key="1">
    <citation type="journal article" date="2019" name="Int. J. Syst. Evol. Microbiol.">
        <title>The Global Catalogue of Microorganisms (GCM) 10K type strain sequencing project: providing services to taxonomists for standard genome sequencing and annotation.</title>
        <authorList>
            <consortium name="The Broad Institute Genomics Platform"/>
            <consortium name="The Broad Institute Genome Sequencing Center for Infectious Disease"/>
            <person name="Wu L."/>
            <person name="Ma J."/>
        </authorList>
    </citation>
    <scope>NUCLEOTIDE SEQUENCE [LARGE SCALE GENOMIC DNA]</scope>
    <source>
        <strain evidence="9">CGMCC 4.7643</strain>
    </source>
</reference>
<evidence type="ECO:0000313" key="8">
    <source>
        <dbReference type="EMBL" id="MFD2460290.1"/>
    </source>
</evidence>
<feature type="transmembrane region" description="Helical" evidence="6">
    <location>
        <begin position="59"/>
        <end position="81"/>
    </location>
</feature>
<accession>A0ABW5GHJ7</accession>
<dbReference type="InterPro" id="IPR020846">
    <property type="entry name" value="MFS_dom"/>
</dbReference>
<dbReference type="PANTHER" id="PTHR23511:SF34">
    <property type="entry name" value="SYNAPTIC VESICLE GLYCOPROTEIN 2"/>
    <property type="match status" value="1"/>
</dbReference>
<evidence type="ECO:0000256" key="2">
    <source>
        <dbReference type="ARBA" id="ARBA00022448"/>
    </source>
</evidence>
<keyword evidence="2" id="KW-0813">Transport</keyword>
<keyword evidence="5 6" id="KW-0472">Membrane</keyword>
<evidence type="ECO:0000256" key="4">
    <source>
        <dbReference type="ARBA" id="ARBA00022989"/>
    </source>
</evidence>
<evidence type="ECO:0000256" key="6">
    <source>
        <dbReference type="SAM" id="Phobius"/>
    </source>
</evidence>
<keyword evidence="9" id="KW-1185">Reference proteome</keyword>
<protein>
    <submittedName>
        <fullName evidence="8">MFS transporter</fullName>
    </submittedName>
</protein>
<dbReference type="RefSeq" id="WP_345398025.1">
    <property type="nucleotide sequence ID" value="NZ_BAABHG010000009.1"/>
</dbReference>
<feature type="transmembrane region" description="Helical" evidence="6">
    <location>
        <begin position="182"/>
        <end position="201"/>
    </location>
</feature>
<feature type="transmembrane region" description="Helical" evidence="6">
    <location>
        <begin position="351"/>
        <end position="373"/>
    </location>
</feature>
<evidence type="ECO:0000313" key="9">
    <source>
        <dbReference type="Proteomes" id="UP001597419"/>
    </source>
</evidence>
<evidence type="ECO:0000256" key="3">
    <source>
        <dbReference type="ARBA" id="ARBA00022692"/>
    </source>
</evidence>
<dbReference type="SUPFAM" id="SSF103473">
    <property type="entry name" value="MFS general substrate transporter"/>
    <property type="match status" value="1"/>
</dbReference>
<feature type="transmembrane region" description="Helical" evidence="6">
    <location>
        <begin position="299"/>
        <end position="320"/>
    </location>
</feature>
<dbReference type="PROSITE" id="PS00216">
    <property type="entry name" value="SUGAR_TRANSPORT_1"/>
    <property type="match status" value="1"/>
</dbReference>
<dbReference type="Gene3D" id="1.20.1250.20">
    <property type="entry name" value="MFS general substrate transporter like domains"/>
    <property type="match status" value="1"/>
</dbReference>
<proteinExistence type="predicted"/>
<organism evidence="8 9">
    <name type="scientific">Amycolatopsis samaneae</name>
    <dbReference type="NCBI Taxonomy" id="664691"/>
    <lineage>
        <taxon>Bacteria</taxon>
        <taxon>Bacillati</taxon>
        <taxon>Actinomycetota</taxon>
        <taxon>Actinomycetes</taxon>
        <taxon>Pseudonocardiales</taxon>
        <taxon>Pseudonocardiaceae</taxon>
        <taxon>Amycolatopsis</taxon>
    </lineage>
</organism>
<dbReference type="EMBL" id="JBHUKU010000008">
    <property type="protein sequence ID" value="MFD2460290.1"/>
    <property type="molecule type" value="Genomic_DNA"/>
</dbReference>
<dbReference type="PANTHER" id="PTHR23511">
    <property type="entry name" value="SYNAPTIC VESICLE GLYCOPROTEIN 2"/>
    <property type="match status" value="1"/>
</dbReference>
<dbReference type="InterPro" id="IPR036259">
    <property type="entry name" value="MFS_trans_sf"/>
</dbReference>
<comment type="caution">
    <text evidence="8">The sequence shown here is derived from an EMBL/GenBank/DDBJ whole genome shotgun (WGS) entry which is preliminary data.</text>
</comment>
<dbReference type="Pfam" id="PF00083">
    <property type="entry name" value="Sugar_tr"/>
    <property type="match status" value="1"/>
</dbReference>
<gene>
    <name evidence="8" type="ORF">ACFSYJ_16890</name>
</gene>
<feature type="transmembrane region" description="Helical" evidence="6">
    <location>
        <begin position="149"/>
        <end position="170"/>
    </location>
</feature>
<evidence type="ECO:0000256" key="5">
    <source>
        <dbReference type="ARBA" id="ARBA00023136"/>
    </source>
</evidence>
<comment type="subcellular location">
    <subcellularLocation>
        <location evidence="1">Cell membrane</location>
        <topology evidence="1">Multi-pass membrane protein</topology>
    </subcellularLocation>
</comment>
<feature type="transmembrane region" description="Helical" evidence="6">
    <location>
        <begin position="327"/>
        <end position="345"/>
    </location>
</feature>
<evidence type="ECO:0000259" key="7">
    <source>
        <dbReference type="PROSITE" id="PS50850"/>
    </source>
</evidence>
<feature type="domain" description="Major facilitator superfamily (MFS) profile" evidence="7">
    <location>
        <begin position="23"/>
        <end position="440"/>
    </location>
</feature>
<feature type="transmembrane region" description="Helical" evidence="6">
    <location>
        <begin position="393"/>
        <end position="410"/>
    </location>
</feature>
<name>A0ABW5GHJ7_9PSEU</name>
<dbReference type="PROSITE" id="PS50850">
    <property type="entry name" value="MFS"/>
    <property type="match status" value="1"/>
</dbReference>
<evidence type="ECO:0000256" key="1">
    <source>
        <dbReference type="ARBA" id="ARBA00004651"/>
    </source>
</evidence>
<feature type="transmembrane region" description="Helical" evidence="6">
    <location>
        <begin position="264"/>
        <end position="287"/>
    </location>
</feature>
<keyword evidence="4 6" id="KW-1133">Transmembrane helix</keyword>
<sequence length="450" mass="48024">MDGHVTIAARMDRLPITRQHRRATVAIGLGLFFDMYEIFLAGVLGTVLQKEMRLDKDALALLLASAFLGMFLGAIVMGVLADRLGRRRAFMVSLGVYSAFSLLGAFSTGPVMLVVTRFLAGVGIGAEPPVADTYLGDLLPPKHRGRYTALAYTLSFLAVPLCGFLARWLVPAAPLGIAGWRWMFVFGALGAVVVFLLRSGLPESPRWLEAMGRKEEAEAVVARFEADARAEHGELPAPVAGTTVSAGPARVGALFRPPHRRRTVMMTVFHVLQTFGYYGFGTLAPIVLVAKGFPIVQSLLFSALTFLGYPVGAALSLPVVERVERKFLVIGTAIAMAAFGLAFGLATTTWMIVVCGFGYTVLSNVFSNAFHIYQAEIFPTALRGTATSGTYSLSRLSSGVLPFVLLPLLHGAGAGTLFTVVAVAMGLVALDVALLGPRTTGRRLETVNAT</sequence>